<evidence type="ECO:0000313" key="3">
    <source>
        <dbReference type="Proteomes" id="UP000016487"/>
    </source>
</evidence>
<protein>
    <submittedName>
        <fullName evidence="2">Uncharacterized protein</fullName>
    </submittedName>
</protein>
<feature type="compositionally biased region" description="Polar residues" evidence="1">
    <location>
        <begin position="8"/>
        <end position="31"/>
    </location>
</feature>
<feature type="region of interest" description="Disordered" evidence="1">
    <location>
        <begin position="1"/>
        <end position="38"/>
    </location>
</feature>
<organism evidence="2 3">
    <name type="scientific">Pseudoalteromonas citrea</name>
    <dbReference type="NCBI Taxonomy" id="43655"/>
    <lineage>
        <taxon>Bacteria</taxon>
        <taxon>Pseudomonadati</taxon>
        <taxon>Pseudomonadota</taxon>
        <taxon>Gammaproteobacteria</taxon>
        <taxon>Alteromonadales</taxon>
        <taxon>Pseudoalteromonadaceae</taxon>
        <taxon>Pseudoalteromonas</taxon>
    </lineage>
</organism>
<dbReference type="EMBL" id="AHBZ03000027">
    <property type="protein sequence ID" value="KAF7764558.1"/>
    <property type="molecule type" value="Genomic_DNA"/>
</dbReference>
<comment type="caution">
    <text evidence="2">The sequence shown here is derived from an EMBL/GenBank/DDBJ whole genome shotgun (WGS) entry which is preliminary data.</text>
</comment>
<evidence type="ECO:0000313" key="2">
    <source>
        <dbReference type="EMBL" id="KAF7764558.1"/>
    </source>
</evidence>
<proteinExistence type="predicted"/>
<reference evidence="2" key="2">
    <citation type="submission" date="2015-03" db="EMBL/GenBank/DDBJ databases">
        <title>Genome sequence of Pseudoalteromonas citrea.</title>
        <authorList>
            <person name="Xie B.-B."/>
            <person name="Rong J.-C."/>
            <person name="Qin Q.-L."/>
            <person name="Zhang Y.-Z."/>
        </authorList>
    </citation>
    <scope>NUCLEOTIDE SEQUENCE</scope>
    <source>
        <strain evidence="2">DSM 8771</strain>
    </source>
</reference>
<accession>A0AAD4AEU8</accession>
<gene>
    <name evidence="2" type="ORF">PCIT_b0593</name>
</gene>
<name>A0AAD4AEU8_9GAMM</name>
<sequence>MTCGPVGQSKQGSLKNISNHGSTSIIESTLESDSRTHV</sequence>
<dbReference type="Proteomes" id="UP000016487">
    <property type="component" value="Unassembled WGS sequence"/>
</dbReference>
<evidence type="ECO:0000256" key="1">
    <source>
        <dbReference type="SAM" id="MobiDB-lite"/>
    </source>
</evidence>
<reference evidence="2" key="1">
    <citation type="journal article" date="2012" name="J. Bacteriol.">
        <title>Genome sequences of type strains of seven species of the marine bacterium Pseudoalteromonas.</title>
        <authorList>
            <person name="Xie B.B."/>
            <person name="Shu Y.L."/>
            <person name="Qin Q.L."/>
            <person name="Rong J.C."/>
            <person name="Zhang X.Y."/>
            <person name="Chen X.L."/>
            <person name="Shi M."/>
            <person name="He H.L."/>
            <person name="Zhou B.C."/>
            <person name="Zhang Y.Z."/>
        </authorList>
    </citation>
    <scope>NUCLEOTIDE SEQUENCE</scope>
    <source>
        <strain evidence="2">DSM 8771</strain>
    </source>
</reference>
<dbReference type="AlphaFoldDB" id="A0AAD4AEU8"/>